<sequence length="75" mass="8347">MQLKTPMHCVSGNFRPNGDVYANLEHDAAAAHAILAALDRSIDIGLSSDARMIIDAYRRALINSANDLMWKWGYQ</sequence>
<comment type="caution">
    <text evidence="1">The sequence shown here is derived from an EMBL/GenBank/DDBJ whole genome shotgun (WGS) entry which is preliminary data.</text>
</comment>
<evidence type="ECO:0000313" key="2">
    <source>
        <dbReference type="Proteomes" id="UP001620408"/>
    </source>
</evidence>
<dbReference type="Proteomes" id="UP001620408">
    <property type="component" value="Unassembled WGS sequence"/>
</dbReference>
<organism evidence="1 2">
    <name type="scientific">Dyella koreensis</name>
    <dbReference type="NCBI Taxonomy" id="311235"/>
    <lineage>
        <taxon>Bacteria</taxon>
        <taxon>Pseudomonadati</taxon>
        <taxon>Pseudomonadota</taxon>
        <taxon>Gammaproteobacteria</taxon>
        <taxon>Lysobacterales</taxon>
        <taxon>Rhodanobacteraceae</taxon>
        <taxon>Dyella</taxon>
    </lineage>
</organism>
<keyword evidence="2" id="KW-1185">Reference proteome</keyword>
<proteinExistence type="predicted"/>
<evidence type="ECO:0000313" key="1">
    <source>
        <dbReference type="EMBL" id="MFK2919202.1"/>
    </source>
</evidence>
<reference evidence="1 2" key="1">
    <citation type="submission" date="2020-10" db="EMBL/GenBank/DDBJ databases">
        <title>Phylogeny of dyella-like bacteria.</title>
        <authorList>
            <person name="Fu J."/>
        </authorList>
    </citation>
    <scope>NUCLEOTIDE SEQUENCE [LARGE SCALE GENOMIC DNA]</scope>
    <source>
        <strain evidence="1 2">BB4</strain>
    </source>
</reference>
<name>A0ABW8KBJ0_9GAMM</name>
<accession>A0ABW8KBJ0</accession>
<dbReference type="EMBL" id="JADIKD010000012">
    <property type="protein sequence ID" value="MFK2919202.1"/>
    <property type="molecule type" value="Genomic_DNA"/>
</dbReference>
<gene>
    <name evidence="1" type="ORF">ISS97_18170</name>
</gene>
<dbReference type="RefSeq" id="WP_379983175.1">
    <property type="nucleotide sequence ID" value="NZ_JADIKD010000012.1"/>
</dbReference>
<protein>
    <submittedName>
        <fullName evidence="1">Uncharacterized protein</fullName>
    </submittedName>
</protein>